<evidence type="ECO:0000256" key="2">
    <source>
        <dbReference type="PIRSR" id="PIRSR620023-2"/>
    </source>
</evidence>
<feature type="binding site" evidence="2">
    <location>
        <position position="252"/>
    </location>
    <ligand>
        <name>substrate</name>
    </ligand>
</feature>
<evidence type="ECO:0000313" key="4">
    <source>
        <dbReference type="EMBL" id="MCC2241240.1"/>
    </source>
</evidence>
<dbReference type="SUPFAM" id="SSF53756">
    <property type="entry name" value="UDP-Glycosyltransferase/glycogen phosphorylase"/>
    <property type="match status" value="1"/>
</dbReference>
<evidence type="ECO:0000259" key="3">
    <source>
        <dbReference type="Pfam" id="PF04101"/>
    </source>
</evidence>
<dbReference type="InterPro" id="IPR020023">
    <property type="entry name" value="PseG"/>
</dbReference>
<dbReference type="GO" id="GO:0016787">
    <property type="term" value="F:hydrolase activity"/>
    <property type="evidence" value="ECO:0007669"/>
    <property type="project" value="UniProtKB-KW"/>
</dbReference>
<gene>
    <name evidence="4" type="primary">pseG</name>
    <name evidence="4" type="ORF">LKD47_02825</name>
</gene>
<keyword evidence="4" id="KW-0378">Hydrolase</keyword>
<dbReference type="Gene3D" id="3.40.50.2000">
    <property type="entry name" value="Glycogen Phosphorylase B"/>
    <property type="match status" value="1"/>
</dbReference>
<organism evidence="4 5">
    <name type="scientific">Roseburia amylophila</name>
    <dbReference type="NCBI Taxonomy" id="2981794"/>
    <lineage>
        <taxon>Bacteria</taxon>
        <taxon>Bacillati</taxon>
        <taxon>Bacillota</taxon>
        <taxon>Clostridia</taxon>
        <taxon>Lachnospirales</taxon>
        <taxon>Lachnospiraceae</taxon>
        <taxon>Roseburia</taxon>
    </lineage>
</organism>
<reference evidence="4" key="1">
    <citation type="submission" date="2021-10" db="EMBL/GenBank/DDBJ databases">
        <title>Anaerobic single-cell dispensing facilitates the cultivation of human gut bacteria.</title>
        <authorList>
            <person name="Afrizal A."/>
        </authorList>
    </citation>
    <scope>NUCLEOTIDE SEQUENCE</scope>
    <source>
        <strain evidence="4">CLA-AA-H204</strain>
    </source>
</reference>
<proteinExistence type="predicted"/>
<dbReference type="Proteomes" id="UP001198893">
    <property type="component" value="Unassembled WGS sequence"/>
</dbReference>
<accession>A0AAW4WES2</accession>
<feature type="binding site" evidence="2">
    <location>
        <position position="153"/>
    </location>
    <ligand>
        <name>substrate</name>
    </ligand>
</feature>
<dbReference type="AlphaFoldDB" id="A0AAW4WES2"/>
<dbReference type="RefSeq" id="WP_227709623.1">
    <property type="nucleotide sequence ID" value="NZ_JAJEQW010000002.1"/>
</dbReference>
<dbReference type="NCBIfam" id="TIGR03590">
    <property type="entry name" value="PseG"/>
    <property type="match status" value="1"/>
</dbReference>
<name>A0AAW4WES2_9FIRM</name>
<feature type="domain" description="Glycosyl transferase family 28 C-terminal" evidence="3">
    <location>
        <begin position="172"/>
        <end position="309"/>
    </location>
</feature>
<dbReference type="PANTHER" id="PTHR21015:SF22">
    <property type="entry name" value="GLYCOSYLTRANSFERASE"/>
    <property type="match status" value="1"/>
</dbReference>
<evidence type="ECO:0000256" key="1">
    <source>
        <dbReference type="PIRSR" id="PIRSR620023-1"/>
    </source>
</evidence>
<dbReference type="EC" id="3.6.1.57" evidence="4"/>
<dbReference type="InterPro" id="IPR007235">
    <property type="entry name" value="Glyco_trans_28_C"/>
</dbReference>
<dbReference type="Gene3D" id="3.40.50.11190">
    <property type="match status" value="1"/>
</dbReference>
<dbReference type="GO" id="GO:0016758">
    <property type="term" value="F:hexosyltransferase activity"/>
    <property type="evidence" value="ECO:0007669"/>
    <property type="project" value="InterPro"/>
</dbReference>
<sequence length="337" mass="39440">MDEIYIRTDMNNQIATGHMMRCLAIADALQKNRIKVNFIVADESALELLKKYGYKAIILYTKWNNKEAELPVLKKYIQKLNIKKMLIDSYEVTEKYLREVHNLVRVMYIDDLNINPYEVDALVCYANYWKKFHYDQSDNKIKKYLGVKYAPLRSVFWNCESHKIKNRVECLLLLTGGTDPYNIIQRVLDGIERDNFLRIEVICGVYNQNYDSLKEQYGNEKKIFFHKAVDNIERYMQEADIAISAGGTTLYELCALGVPTISYAFVDNQLDNVKQFQADDIIDYAGDVREENIVDKINMYLKKYMNDMELRKKKSLQMQRFIDGKGAERIAEALIAL</sequence>
<dbReference type="Pfam" id="PF04101">
    <property type="entry name" value="Glyco_tran_28_C"/>
    <property type="match status" value="1"/>
</dbReference>
<protein>
    <submittedName>
        <fullName evidence="4">UDP-2,4-diacetamido-2,4, 6-trideoxy-beta-L-altropyranose hydrolase</fullName>
        <ecNumber evidence="4">3.6.1.57</ecNumber>
    </submittedName>
</protein>
<comment type="caution">
    <text evidence="4">The sequence shown here is derived from an EMBL/GenBank/DDBJ whole genome shotgun (WGS) entry which is preliminary data.</text>
</comment>
<dbReference type="EMBL" id="JAJEQW010000002">
    <property type="protein sequence ID" value="MCC2241240.1"/>
    <property type="molecule type" value="Genomic_DNA"/>
</dbReference>
<dbReference type="PANTHER" id="PTHR21015">
    <property type="entry name" value="UDP-N-ACETYLGLUCOSAMINE--N-ACETYLMURAMYL-(PENTAPEPTIDE) PYROPHOSPHORYL-UNDECAPRENOL N-ACETYLGLUCOSAMINE TRANSFERASE 1"/>
    <property type="match status" value="1"/>
</dbReference>
<evidence type="ECO:0000313" key="5">
    <source>
        <dbReference type="Proteomes" id="UP001198893"/>
    </source>
</evidence>
<feature type="active site" description="Proton acceptor" evidence="1">
    <location>
        <position position="18"/>
    </location>
</feature>